<dbReference type="EMBL" id="JBBMQO010000001">
    <property type="protein sequence ID" value="MEM5500353.1"/>
    <property type="molecule type" value="Genomic_DNA"/>
</dbReference>
<evidence type="ECO:0000313" key="2">
    <source>
        <dbReference type="Proteomes" id="UP001477870"/>
    </source>
</evidence>
<keyword evidence="2" id="KW-1185">Reference proteome</keyword>
<comment type="caution">
    <text evidence="1">The sequence shown here is derived from an EMBL/GenBank/DDBJ whole genome shotgun (WGS) entry which is preliminary data.</text>
</comment>
<evidence type="ECO:0000313" key="1">
    <source>
        <dbReference type="EMBL" id="MEM5500353.1"/>
    </source>
</evidence>
<protein>
    <submittedName>
        <fullName evidence="1">Uncharacterized protein</fullName>
    </submittedName>
</protein>
<sequence length="47" mass="5026">MAKIYSSEKGRALPIFSGTLLTATIDPRIIPIGAARSYVDGVAEEFV</sequence>
<proteinExistence type="predicted"/>
<dbReference type="RefSeq" id="WP_342846463.1">
    <property type="nucleotide sequence ID" value="NZ_JBBMQO010000001.1"/>
</dbReference>
<accession>A0ABU9T2K6</accession>
<organism evidence="1 2">
    <name type="scientific">Ahrensia kielensis</name>
    <dbReference type="NCBI Taxonomy" id="76980"/>
    <lineage>
        <taxon>Bacteria</taxon>
        <taxon>Pseudomonadati</taxon>
        <taxon>Pseudomonadota</taxon>
        <taxon>Alphaproteobacteria</taxon>
        <taxon>Hyphomicrobiales</taxon>
        <taxon>Ahrensiaceae</taxon>
        <taxon>Ahrensia</taxon>
    </lineage>
</organism>
<dbReference type="Proteomes" id="UP001477870">
    <property type="component" value="Unassembled WGS sequence"/>
</dbReference>
<name>A0ABU9T2K6_9HYPH</name>
<reference evidence="1 2" key="1">
    <citation type="submission" date="2024-03" db="EMBL/GenBank/DDBJ databases">
        <title>Community enrichment and isolation of bacterial strains for fucoidan degradation.</title>
        <authorList>
            <person name="Sichert A."/>
        </authorList>
    </citation>
    <scope>NUCLEOTIDE SEQUENCE [LARGE SCALE GENOMIC DNA]</scope>
    <source>
        <strain evidence="1 2">AS62</strain>
    </source>
</reference>
<gene>
    <name evidence="1" type="ORF">WNY59_01985</name>
</gene>